<evidence type="ECO:0000256" key="4">
    <source>
        <dbReference type="ARBA" id="ARBA00022927"/>
    </source>
</evidence>
<reference evidence="10" key="1">
    <citation type="submission" date="2020-06" db="EMBL/GenBank/DDBJ databases">
        <title>WGS assembly of Ceratodon purpureus strain R40.</title>
        <authorList>
            <person name="Carey S.B."/>
            <person name="Jenkins J."/>
            <person name="Shu S."/>
            <person name="Lovell J.T."/>
            <person name="Sreedasyam A."/>
            <person name="Maumus F."/>
            <person name="Tiley G.P."/>
            <person name="Fernandez-Pozo N."/>
            <person name="Barry K."/>
            <person name="Chen C."/>
            <person name="Wang M."/>
            <person name="Lipzen A."/>
            <person name="Daum C."/>
            <person name="Saski C.A."/>
            <person name="Payton A.C."/>
            <person name="Mcbreen J.C."/>
            <person name="Conrad R.E."/>
            <person name="Kollar L.M."/>
            <person name="Olsson S."/>
            <person name="Huttunen S."/>
            <person name="Landis J.B."/>
            <person name="Wickett N.J."/>
            <person name="Johnson M.G."/>
            <person name="Rensing S.A."/>
            <person name="Grimwood J."/>
            <person name="Schmutz J."/>
            <person name="Mcdaniel S.F."/>
        </authorList>
    </citation>
    <scope>NUCLEOTIDE SEQUENCE</scope>
    <source>
        <strain evidence="10">R40</strain>
    </source>
</reference>
<organism evidence="10 11">
    <name type="scientific">Ceratodon purpureus</name>
    <name type="common">Fire moss</name>
    <name type="synonym">Dicranum purpureum</name>
    <dbReference type="NCBI Taxonomy" id="3225"/>
    <lineage>
        <taxon>Eukaryota</taxon>
        <taxon>Viridiplantae</taxon>
        <taxon>Streptophyta</taxon>
        <taxon>Embryophyta</taxon>
        <taxon>Bryophyta</taxon>
        <taxon>Bryophytina</taxon>
        <taxon>Bryopsida</taxon>
        <taxon>Dicranidae</taxon>
        <taxon>Pseudoditrichales</taxon>
        <taxon>Ditrichaceae</taxon>
        <taxon>Ceratodon</taxon>
    </lineage>
</organism>
<comment type="subcellular location">
    <subcellularLocation>
        <location evidence="1 8">Membrane</location>
        <topology evidence="1 8">Multi-pass membrane protein</topology>
    </subcellularLocation>
</comment>
<feature type="transmembrane region" description="Helical" evidence="8">
    <location>
        <begin position="130"/>
        <end position="154"/>
    </location>
</feature>
<name>A0A8T0IQK4_CERPU</name>
<evidence type="ECO:0000313" key="10">
    <source>
        <dbReference type="EMBL" id="KAG0585081.1"/>
    </source>
</evidence>
<feature type="transmembrane region" description="Helical" evidence="8">
    <location>
        <begin position="160"/>
        <end position="178"/>
    </location>
</feature>
<feature type="transmembrane region" description="Helical" evidence="8">
    <location>
        <begin position="217"/>
        <end position="236"/>
    </location>
</feature>
<comment type="function">
    <text evidence="8">May be involved in fusion of retrograde transport vesicles derived from an endocytic compartment with the Golgi complex.</text>
</comment>
<dbReference type="EMBL" id="CM026423">
    <property type="protein sequence ID" value="KAG0585081.1"/>
    <property type="molecule type" value="Genomic_DNA"/>
</dbReference>
<gene>
    <name evidence="10" type="ORF">KC19_3G256500</name>
</gene>
<dbReference type="InterPro" id="IPR011691">
    <property type="entry name" value="Vesicle_transpt_SFT2"/>
</dbReference>
<evidence type="ECO:0000256" key="1">
    <source>
        <dbReference type="ARBA" id="ARBA00004141"/>
    </source>
</evidence>
<sequence>MQEVKGNLQELNIQGKIHDLNLQGKVQDLFNRDQAGSAAAEPMNAQSGGVLSAWNTYAARQQQQAPEAATHGAPGRDLESGVPESLAPLLKSANSSITNAFNSVTNKVRELPANVQSAASFVPSRQALTAFFIMIAAGSFFIFMAFFMFLPVIVLVPQKFAISFTIGSIFIVGSFFALKGPKAQFYHMVSKERWAFTAGFIGSMAATIYVSVVLHSYILSVVFAVVQVLALLYYLMSYFPGGTAGMQFLTSMIMNSFTKCFGRLTSS</sequence>
<keyword evidence="5 8" id="KW-1133">Transmembrane helix</keyword>
<evidence type="ECO:0000256" key="7">
    <source>
        <dbReference type="ARBA" id="ARBA00025800"/>
    </source>
</evidence>
<protein>
    <recommendedName>
        <fullName evidence="8">Vesicle transport protein</fullName>
    </recommendedName>
</protein>
<dbReference type="PANTHER" id="PTHR23137:SF36">
    <property type="entry name" value="VESICLE TRANSPORT PROTEIN SFT2C"/>
    <property type="match status" value="1"/>
</dbReference>
<keyword evidence="6 8" id="KW-0472">Membrane</keyword>
<evidence type="ECO:0000256" key="8">
    <source>
        <dbReference type="RuleBase" id="RU363111"/>
    </source>
</evidence>
<dbReference type="Pfam" id="PF04178">
    <property type="entry name" value="Got1"/>
    <property type="match status" value="1"/>
</dbReference>
<dbReference type="GO" id="GO:0016020">
    <property type="term" value="C:membrane"/>
    <property type="evidence" value="ECO:0007669"/>
    <property type="project" value="UniProtKB-SubCell"/>
</dbReference>
<keyword evidence="4 8" id="KW-0653">Protein transport</keyword>
<keyword evidence="2 8" id="KW-0813">Transport</keyword>
<comment type="similarity">
    <text evidence="7 8">Belongs to the SFT2 family.</text>
</comment>
<dbReference type="GO" id="GO:0016192">
    <property type="term" value="P:vesicle-mediated transport"/>
    <property type="evidence" value="ECO:0007669"/>
    <property type="project" value="InterPro"/>
</dbReference>
<keyword evidence="11" id="KW-1185">Reference proteome</keyword>
<evidence type="ECO:0000256" key="9">
    <source>
        <dbReference type="SAM" id="MobiDB-lite"/>
    </source>
</evidence>
<dbReference type="PANTHER" id="PTHR23137">
    <property type="entry name" value="VESICLE TRANSPORT PROTEIN-RELATED"/>
    <property type="match status" value="1"/>
</dbReference>
<dbReference type="GO" id="GO:0005737">
    <property type="term" value="C:cytoplasm"/>
    <property type="evidence" value="ECO:0007669"/>
    <property type="project" value="UniProtKB-ARBA"/>
</dbReference>
<comment type="caution">
    <text evidence="10">The sequence shown here is derived from an EMBL/GenBank/DDBJ whole genome shotgun (WGS) entry which is preliminary data.</text>
</comment>
<dbReference type="AlphaFoldDB" id="A0A8T0IQK4"/>
<evidence type="ECO:0000256" key="2">
    <source>
        <dbReference type="ARBA" id="ARBA00022448"/>
    </source>
</evidence>
<proteinExistence type="inferred from homology"/>
<evidence type="ECO:0000256" key="6">
    <source>
        <dbReference type="ARBA" id="ARBA00023136"/>
    </source>
</evidence>
<evidence type="ECO:0000256" key="3">
    <source>
        <dbReference type="ARBA" id="ARBA00022692"/>
    </source>
</evidence>
<evidence type="ECO:0000313" key="11">
    <source>
        <dbReference type="Proteomes" id="UP000822688"/>
    </source>
</evidence>
<dbReference type="Proteomes" id="UP000822688">
    <property type="component" value="Chromosome 3"/>
</dbReference>
<dbReference type="GO" id="GO:0015031">
    <property type="term" value="P:protein transport"/>
    <property type="evidence" value="ECO:0007669"/>
    <property type="project" value="UniProtKB-KW"/>
</dbReference>
<keyword evidence="3 8" id="KW-0812">Transmembrane</keyword>
<dbReference type="InterPro" id="IPR007305">
    <property type="entry name" value="Vesicle_transpt_Got1/SFT2"/>
</dbReference>
<feature type="region of interest" description="Disordered" evidence="9">
    <location>
        <begin position="62"/>
        <end position="82"/>
    </location>
</feature>
<feature type="transmembrane region" description="Helical" evidence="8">
    <location>
        <begin position="194"/>
        <end position="211"/>
    </location>
</feature>
<dbReference type="GO" id="GO:0012505">
    <property type="term" value="C:endomembrane system"/>
    <property type="evidence" value="ECO:0007669"/>
    <property type="project" value="UniProtKB-ARBA"/>
</dbReference>
<evidence type="ECO:0000256" key="5">
    <source>
        <dbReference type="ARBA" id="ARBA00022989"/>
    </source>
</evidence>
<accession>A0A8T0IQK4</accession>